<keyword evidence="2" id="KW-0812">Transmembrane</keyword>
<reference evidence="4" key="1">
    <citation type="journal article" date="2019" name="Int. J. Syst. Evol. Microbiol.">
        <title>The Global Catalogue of Microorganisms (GCM) 10K type strain sequencing project: providing services to taxonomists for standard genome sequencing and annotation.</title>
        <authorList>
            <consortium name="The Broad Institute Genomics Platform"/>
            <consortium name="The Broad Institute Genome Sequencing Center for Infectious Disease"/>
            <person name="Wu L."/>
            <person name="Ma J."/>
        </authorList>
    </citation>
    <scope>NUCLEOTIDE SEQUENCE [LARGE SCALE GENOMIC DNA]</scope>
    <source>
        <strain evidence="4">JCM 17589</strain>
    </source>
</reference>
<keyword evidence="2" id="KW-0472">Membrane</keyword>
<evidence type="ECO:0000256" key="2">
    <source>
        <dbReference type="SAM" id="Phobius"/>
    </source>
</evidence>
<gene>
    <name evidence="3" type="ORF">GCM10022285_36470</name>
</gene>
<sequence>MVARARASDGTGTASGRSGPKAGEAREGDAVVESVVDVVVNAVPLLMGPLIAGAGWSTLRRPDEIPHLASGGPRWTQRCWSVGFVLLGVTVTALGGFGLAGREEVWPVGLVRLLAVGLVVSSMTVAAVCRARNRRRSARGPGLGAG</sequence>
<feature type="region of interest" description="Disordered" evidence="1">
    <location>
        <begin position="1"/>
        <end position="26"/>
    </location>
</feature>
<protein>
    <recommendedName>
        <fullName evidence="5">Integral membrane protein</fullName>
    </recommendedName>
</protein>
<feature type="transmembrane region" description="Helical" evidence="2">
    <location>
        <begin position="106"/>
        <end position="129"/>
    </location>
</feature>
<proteinExistence type="predicted"/>
<name>A0ABP7YNP6_9ACTN</name>
<evidence type="ECO:0008006" key="5">
    <source>
        <dbReference type="Google" id="ProtNLM"/>
    </source>
</evidence>
<feature type="transmembrane region" description="Helical" evidence="2">
    <location>
        <begin position="80"/>
        <end position="100"/>
    </location>
</feature>
<keyword evidence="4" id="KW-1185">Reference proteome</keyword>
<accession>A0ABP7YNP6</accession>
<keyword evidence="2" id="KW-1133">Transmembrane helix</keyword>
<evidence type="ECO:0000313" key="3">
    <source>
        <dbReference type="EMBL" id="GAA4138854.1"/>
    </source>
</evidence>
<comment type="caution">
    <text evidence="3">The sequence shown here is derived from an EMBL/GenBank/DDBJ whole genome shotgun (WGS) entry which is preliminary data.</text>
</comment>
<dbReference type="Proteomes" id="UP001501845">
    <property type="component" value="Unassembled WGS sequence"/>
</dbReference>
<evidence type="ECO:0000256" key="1">
    <source>
        <dbReference type="SAM" id="MobiDB-lite"/>
    </source>
</evidence>
<organism evidence="3 4">
    <name type="scientific">Streptomyces tunisiensis</name>
    <dbReference type="NCBI Taxonomy" id="948699"/>
    <lineage>
        <taxon>Bacteria</taxon>
        <taxon>Bacillati</taxon>
        <taxon>Actinomycetota</taxon>
        <taxon>Actinomycetes</taxon>
        <taxon>Kitasatosporales</taxon>
        <taxon>Streptomycetaceae</taxon>
        <taxon>Streptomyces</taxon>
    </lineage>
</organism>
<dbReference type="EMBL" id="BAABBU010000016">
    <property type="protein sequence ID" value="GAA4138854.1"/>
    <property type="molecule type" value="Genomic_DNA"/>
</dbReference>
<evidence type="ECO:0000313" key="4">
    <source>
        <dbReference type="Proteomes" id="UP001501845"/>
    </source>
</evidence>